<dbReference type="EMBL" id="JASCZI010060505">
    <property type="protein sequence ID" value="MED6133068.1"/>
    <property type="molecule type" value="Genomic_DNA"/>
</dbReference>
<dbReference type="PANTHER" id="PTHR46038:SF13">
    <property type="entry name" value="GLYCOSYLTRANSFERASE"/>
    <property type="match status" value="1"/>
</dbReference>
<evidence type="ECO:0000256" key="1">
    <source>
        <dbReference type="ARBA" id="ARBA00007033"/>
    </source>
</evidence>
<dbReference type="InterPro" id="IPR005069">
    <property type="entry name" value="Nucl-diP-sugar_transferase"/>
</dbReference>
<accession>A0ABU6SAL0</accession>
<dbReference type="Proteomes" id="UP001341840">
    <property type="component" value="Unassembled WGS sequence"/>
</dbReference>
<evidence type="ECO:0000256" key="2">
    <source>
        <dbReference type="RuleBase" id="RU363055"/>
    </source>
</evidence>
<feature type="region of interest" description="Disordered" evidence="3">
    <location>
        <begin position="336"/>
        <end position="355"/>
    </location>
</feature>
<comment type="similarity">
    <text evidence="1 2">Belongs to the glycosyltransferase 77 family.</text>
</comment>
<dbReference type="InterPro" id="IPR044821">
    <property type="entry name" value="At1g28695/At4g15970-like"/>
</dbReference>
<evidence type="ECO:0000313" key="5">
    <source>
        <dbReference type="EMBL" id="MED6133068.1"/>
    </source>
</evidence>
<reference evidence="5 6" key="1">
    <citation type="journal article" date="2023" name="Plants (Basel)">
        <title>Bridging the Gap: Combining Genomics and Transcriptomics Approaches to Understand Stylosanthes scabra, an Orphan Legume from the Brazilian Caatinga.</title>
        <authorList>
            <person name="Ferreira-Neto J.R.C."/>
            <person name="da Silva M.D."/>
            <person name="Binneck E."/>
            <person name="de Melo N.F."/>
            <person name="da Silva R.H."/>
            <person name="de Melo A.L.T.M."/>
            <person name="Pandolfi V."/>
            <person name="Bustamante F.O."/>
            <person name="Brasileiro-Vidal A.C."/>
            <person name="Benko-Iseppon A.M."/>
        </authorList>
    </citation>
    <scope>NUCLEOTIDE SEQUENCE [LARGE SCALE GENOMIC DNA]</scope>
    <source>
        <tissue evidence="5">Leaves</tissue>
    </source>
</reference>
<keyword evidence="2" id="KW-0328">Glycosyltransferase</keyword>
<keyword evidence="2" id="KW-0808">Transferase</keyword>
<evidence type="ECO:0000313" key="6">
    <source>
        <dbReference type="Proteomes" id="UP001341840"/>
    </source>
</evidence>
<comment type="subcellular location">
    <subcellularLocation>
        <location evidence="2">Golgi apparatus membrane</location>
        <topology evidence="2">Single-pass type II membrane protein</topology>
    </subcellularLocation>
</comment>
<keyword evidence="2" id="KW-0961">Cell wall biogenesis/degradation</keyword>
<evidence type="ECO:0000256" key="3">
    <source>
        <dbReference type="SAM" id="MobiDB-lite"/>
    </source>
</evidence>
<keyword evidence="2" id="KW-0735">Signal-anchor</keyword>
<dbReference type="EC" id="2.4.2.-" evidence="2"/>
<name>A0ABU6SAL0_9FABA</name>
<comment type="caution">
    <text evidence="5">The sequence shown here is derived from an EMBL/GenBank/DDBJ whole genome shotgun (WGS) entry which is preliminary data.</text>
</comment>
<keyword evidence="2" id="KW-0333">Golgi apparatus</keyword>
<keyword evidence="6" id="KW-1185">Reference proteome</keyword>
<sequence length="355" mass="41190">MEAFQSMKALVARDGYSTLLVRRPMQATMLCVGCVVLLMFLICNYSSPFGVSAISHYFNNALLTKEKHESELEIILRNASMENKTVIITNLNDAWAEPGSIFDVFRESFQIGNQTQQFLNHLVVINWDQKAHARCQDIHPHCYQIESKTENATFSKEAFFMTQDYLHIVWKKIEFLGLVLQLGYNFVFTDTDIMWLRNPLEHFEEDADFQTSCDYFTGNSSDPNNAPNTGLSYVKSNEKTIWFYQFWFNSSKIYPDMHDQDAFNMIKMHPNVSSMNMKIRYISTTYFGGFCEPSEDLNQVCTMHANCCIGLDHKIKDLKMLLQDWKNYTALPENEKQQSHPSWSVPQSCRLPPNE</sequence>
<dbReference type="PANTHER" id="PTHR46038">
    <property type="entry name" value="EXPRESSED PROTEIN-RELATED"/>
    <property type="match status" value="1"/>
</dbReference>
<dbReference type="SUPFAM" id="SSF53448">
    <property type="entry name" value="Nucleotide-diphospho-sugar transferases"/>
    <property type="match status" value="1"/>
</dbReference>
<dbReference type="InterPro" id="IPR029044">
    <property type="entry name" value="Nucleotide-diphossugar_trans"/>
</dbReference>
<keyword evidence="2" id="KW-0812">Transmembrane</keyword>
<evidence type="ECO:0000259" key="4">
    <source>
        <dbReference type="Pfam" id="PF03407"/>
    </source>
</evidence>
<dbReference type="Pfam" id="PF03407">
    <property type="entry name" value="Nucleotid_trans"/>
    <property type="match status" value="1"/>
</dbReference>
<feature type="domain" description="Nucleotide-diphospho-sugar transferase" evidence="4">
    <location>
        <begin position="118"/>
        <end position="318"/>
    </location>
</feature>
<organism evidence="5 6">
    <name type="scientific">Stylosanthes scabra</name>
    <dbReference type="NCBI Taxonomy" id="79078"/>
    <lineage>
        <taxon>Eukaryota</taxon>
        <taxon>Viridiplantae</taxon>
        <taxon>Streptophyta</taxon>
        <taxon>Embryophyta</taxon>
        <taxon>Tracheophyta</taxon>
        <taxon>Spermatophyta</taxon>
        <taxon>Magnoliopsida</taxon>
        <taxon>eudicotyledons</taxon>
        <taxon>Gunneridae</taxon>
        <taxon>Pentapetalae</taxon>
        <taxon>rosids</taxon>
        <taxon>fabids</taxon>
        <taxon>Fabales</taxon>
        <taxon>Fabaceae</taxon>
        <taxon>Papilionoideae</taxon>
        <taxon>50 kb inversion clade</taxon>
        <taxon>dalbergioids sensu lato</taxon>
        <taxon>Dalbergieae</taxon>
        <taxon>Pterocarpus clade</taxon>
        <taxon>Stylosanthes</taxon>
    </lineage>
</organism>
<gene>
    <name evidence="5" type="ORF">PIB30_024902</name>
</gene>
<proteinExistence type="inferred from homology"/>
<protein>
    <recommendedName>
        <fullName evidence="2">Glycosyltransferase</fullName>
        <ecNumber evidence="2">2.4.2.-</ecNumber>
    </recommendedName>
</protein>